<feature type="region of interest" description="Disordered" evidence="1">
    <location>
        <begin position="23"/>
        <end position="49"/>
    </location>
</feature>
<comment type="caution">
    <text evidence="2">The sequence shown here is derived from an EMBL/GenBank/DDBJ whole genome shotgun (WGS) entry which is preliminary data.</text>
</comment>
<organism evidence="2 3">
    <name type="scientific">Halomonas cupida</name>
    <dbReference type="NCBI Taxonomy" id="44933"/>
    <lineage>
        <taxon>Bacteria</taxon>
        <taxon>Pseudomonadati</taxon>
        <taxon>Pseudomonadota</taxon>
        <taxon>Gammaproteobacteria</taxon>
        <taxon>Oceanospirillales</taxon>
        <taxon>Halomonadaceae</taxon>
        <taxon>Halomonas</taxon>
    </lineage>
</organism>
<dbReference type="EMBL" id="BJXU01000107">
    <property type="protein sequence ID" value="GEN24714.1"/>
    <property type="molecule type" value="Genomic_DNA"/>
</dbReference>
<protein>
    <submittedName>
        <fullName evidence="2">Uncharacterized protein</fullName>
    </submittedName>
</protein>
<proteinExistence type="predicted"/>
<feature type="compositionally biased region" description="Basic and acidic residues" evidence="1">
    <location>
        <begin position="29"/>
        <end position="42"/>
    </location>
</feature>
<dbReference type="Proteomes" id="UP000321726">
    <property type="component" value="Unassembled WGS sequence"/>
</dbReference>
<evidence type="ECO:0000256" key="1">
    <source>
        <dbReference type="SAM" id="MobiDB-lite"/>
    </source>
</evidence>
<reference evidence="2 3" key="1">
    <citation type="submission" date="2019-07" db="EMBL/GenBank/DDBJ databases">
        <title>Whole genome shotgun sequence of Halomonas cupida NBRC 102219.</title>
        <authorList>
            <person name="Hosoyama A."/>
            <person name="Uohara A."/>
            <person name="Ohji S."/>
            <person name="Ichikawa N."/>
        </authorList>
    </citation>
    <scope>NUCLEOTIDE SEQUENCE [LARGE SCALE GENOMIC DNA]</scope>
    <source>
        <strain evidence="2 3">NBRC 102219</strain>
    </source>
</reference>
<name>A0ABQ0WG69_9GAMM</name>
<evidence type="ECO:0000313" key="3">
    <source>
        <dbReference type="Proteomes" id="UP000321726"/>
    </source>
</evidence>
<evidence type="ECO:0000313" key="2">
    <source>
        <dbReference type="EMBL" id="GEN24714.1"/>
    </source>
</evidence>
<keyword evidence="3" id="KW-1185">Reference proteome</keyword>
<gene>
    <name evidence="2" type="ORF">HCU01_26630</name>
</gene>
<sequence>MFDVGRPLLVAGIDQIGKTIAHMSSGIGDPERAGGRTEKEGSVEVESTANASHRSIPYAGINRIRFHGTSAVCIPYVLFLYIGRRPAPSQPD</sequence>
<accession>A0ABQ0WG69</accession>